<keyword evidence="6" id="KW-1278">Translocase</keyword>
<feature type="domain" description="NADH:ubiquinone oxidoreductase 30kDa subunit" evidence="7">
    <location>
        <begin position="35"/>
        <end position="152"/>
    </location>
</feature>
<protein>
    <recommendedName>
        <fullName evidence="4">NADH dehydrogenase [ubiquinone] iron-sulfur protein 3</fullName>
    </recommendedName>
</protein>
<sequence>METTYPFVTFLTAILPHWIHGWDRPRRDLLLHPYPDHLFQVLWFLKYHSIARFSVLMHLAGVDYPSRAQRVALVYTLLSVSLNTRIRLRTTYDELTPICSVSSLFPTADWWEREVWDMFGVHFSHHPDCRRILTDYGFDWHPLRKEFPLSGYVHVRYDDSDGRIVTAPIEMNQEYRYFDLACPWADPSFPVDPAQRGQKPCGQPS</sequence>
<dbReference type="HAMAP" id="MF_01357">
    <property type="entry name" value="NDH1_NuoC"/>
    <property type="match status" value="1"/>
</dbReference>
<reference evidence="8" key="1">
    <citation type="journal article" date="2011" name="Genome Biol. Evol.">
        <title>Extreme RNA editing in coding islands and abundant microsatellites in repeat sequences of Selaginella moellendorffii mitochondria: the root of frequent plant mtDNA recombination in early tracheophytes.</title>
        <authorList>
            <person name="Hecht J."/>
            <person name="Grewe F."/>
            <person name="Knoop V."/>
        </authorList>
    </citation>
    <scope>NUCLEOTIDE SEQUENCE</scope>
    <source>
        <strain evidence="9">Part 2</strain>
    </source>
</reference>
<dbReference type="GO" id="GO:0008137">
    <property type="term" value="F:NADH dehydrogenase (ubiquinone) activity"/>
    <property type="evidence" value="ECO:0007669"/>
    <property type="project" value="UniProtKB-EC"/>
</dbReference>
<evidence type="ECO:0000256" key="6">
    <source>
        <dbReference type="RuleBase" id="RU003456"/>
    </source>
</evidence>
<evidence type="ECO:0000256" key="5">
    <source>
        <dbReference type="ARBA" id="ARBA00049551"/>
    </source>
</evidence>
<dbReference type="InterPro" id="IPR037232">
    <property type="entry name" value="NADH_quin_OxRdtase_su_C/D-like"/>
</dbReference>
<evidence type="ECO:0000313" key="9">
    <source>
        <dbReference type="EMBL" id="AEA29870.1"/>
    </source>
</evidence>
<dbReference type="GO" id="GO:0016651">
    <property type="term" value="F:oxidoreductase activity, acting on NAD(P)H"/>
    <property type="evidence" value="ECO:0007669"/>
    <property type="project" value="InterPro"/>
</dbReference>
<dbReference type="EMBL" id="JF276241">
    <property type="protein sequence ID" value="AEA11195.1"/>
    <property type="molecule type" value="mRNA"/>
</dbReference>
<gene>
    <name evidence="8" type="primary">nad9</name>
</gene>
<evidence type="ECO:0000259" key="7">
    <source>
        <dbReference type="Pfam" id="PF00329"/>
    </source>
</evidence>
<name>F2YI97_SELML</name>
<dbReference type="InterPro" id="IPR010218">
    <property type="entry name" value="NADH_DH_suC"/>
</dbReference>
<dbReference type="PANTHER" id="PTHR10884">
    <property type="entry name" value="NADH DEHYDROGENASE UBIQUINONE IRON-SULFUR PROTEIN 3"/>
    <property type="match status" value="1"/>
</dbReference>
<dbReference type="SUPFAM" id="SSF143243">
    <property type="entry name" value="Nqo5-like"/>
    <property type="match status" value="1"/>
</dbReference>
<dbReference type="InterPro" id="IPR001268">
    <property type="entry name" value="NADH_UbQ_OxRdtase_30kDa_su"/>
</dbReference>
<comment type="catalytic activity">
    <reaction evidence="5">
        <text>a ubiquinone + NADH + 5 H(+)(in) = a ubiquinol + NAD(+) + 4 H(+)(out)</text>
        <dbReference type="Rhea" id="RHEA:29091"/>
        <dbReference type="Rhea" id="RHEA-COMP:9565"/>
        <dbReference type="Rhea" id="RHEA-COMP:9566"/>
        <dbReference type="ChEBI" id="CHEBI:15378"/>
        <dbReference type="ChEBI" id="CHEBI:16389"/>
        <dbReference type="ChEBI" id="CHEBI:17976"/>
        <dbReference type="ChEBI" id="CHEBI:57540"/>
        <dbReference type="ChEBI" id="CHEBI:57945"/>
        <dbReference type="EC" id="7.1.1.2"/>
    </reaction>
</comment>
<dbReference type="InterPro" id="IPR020396">
    <property type="entry name" value="NADH_UbQ_OxRdtase_CS"/>
</dbReference>
<evidence type="ECO:0000256" key="1">
    <source>
        <dbReference type="ARBA" id="ARBA00003257"/>
    </source>
</evidence>
<dbReference type="Gene3D" id="3.30.460.80">
    <property type="entry name" value="NADH:ubiquinone oxidoreductase, 30kDa subunit"/>
    <property type="match status" value="1"/>
</dbReference>
<evidence type="ECO:0000256" key="4">
    <source>
        <dbReference type="ARBA" id="ARBA00029493"/>
    </source>
</evidence>
<organism evidence="8">
    <name type="scientific">Selaginella moellendorffii</name>
    <name type="common">Spikemoss</name>
    <dbReference type="NCBI Taxonomy" id="88036"/>
    <lineage>
        <taxon>Eukaryota</taxon>
        <taxon>Viridiplantae</taxon>
        <taxon>Streptophyta</taxon>
        <taxon>Embryophyta</taxon>
        <taxon>Tracheophyta</taxon>
        <taxon>Lycopodiopsida</taxon>
        <taxon>Selaginellales</taxon>
        <taxon>Selaginellaceae</taxon>
        <taxon>Selaginella</taxon>
    </lineage>
</organism>
<dbReference type="EMBL" id="JF338144">
    <property type="protein sequence ID" value="AEA29870.1"/>
    <property type="molecule type" value="Genomic_DNA"/>
</dbReference>
<dbReference type="PROSITE" id="PS00542">
    <property type="entry name" value="COMPLEX1_30K"/>
    <property type="match status" value="1"/>
</dbReference>
<comment type="function">
    <text evidence="1">Core subunit of the mitochondrial membrane respiratory chain NADH dehydrogenase (Complex I) that is believed to belong to the minimal assembly required for catalysis. Complex I functions in the transfer of electrons from NADH to the respiratory chain. The immediate electron acceptor for the enzyme is believed to be ubiquinone.</text>
</comment>
<geneLocation type="mitochondrion" evidence="8"/>
<dbReference type="PANTHER" id="PTHR10884:SF14">
    <property type="entry name" value="NADH DEHYDROGENASE [UBIQUINONE] IRON-SULFUR PROTEIN 3, MITOCHONDRIAL"/>
    <property type="match status" value="1"/>
</dbReference>
<evidence type="ECO:0000256" key="3">
    <source>
        <dbReference type="ARBA" id="ARBA00022448"/>
    </source>
</evidence>
<dbReference type="AlphaFoldDB" id="F2YI97"/>
<comment type="similarity">
    <text evidence="2 6">Belongs to the complex I 30 kDa subunit family.</text>
</comment>
<evidence type="ECO:0000256" key="2">
    <source>
        <dbReference type="ARBA" id="ARBA00007569"/>
    </source>
</evidence>
<proteinExistence type="evidence at transcript level"/>
<keyword evidence="6" id="KW-0520">NAD</keyword>
<keyword evidence="3 6" id="KW-0813">Transport</keyword>
<accession>F2YI97</accession>
<dbReference type="Pfam" id="PF00329">
    <property type="entry name" value="Complex1_30kDa"/>
    <property type="match status" value="1"/>
</dbReference>
<evidence type="ECO:0000313" key="8">
    <source>
        <dbReference type="EMBL" id="AEA11195.1"/>
    </source>
</evidence>
<keyword evidence="8" id="KW-0496">Mitochondrion</keyword>